<keyword evidence="2" id="KW-1185">Reference proteome</keyword>
<dbReference type="AlphaFoldDB" id="A0A4Y2DPH3"/>
<evidence type="ECO:0000313" key="1">
    <source>
        <dbReference type="EMBL" id="GBM18743.1"/>
    </source>
</evidence>
<dbReference type="EMBL" id="BGPR01000410">
    <property type="protein sequence ID" value="GBM18743.1"/>
    <property type="molecule type" value="Genomic_DNA"/>
</dbReference>
<gene>
    <name evidence="1" type="ORF">AVEN_44303_1</name>
</gene>
<protein>
    <submittedName>
        <fullName evidence="1">Uncharacterized protein</fullName>
    </submittedName>
</protein>
<evidence type="ECO:0000313" key="2">
    <source>
        <dbReference type="Proteomes" id="UP000499080"/>
    </source>
</evidence>
<organism evidence="1 2">
    <name type="scientific">Araneus ventricosus</name>
    <name type="common">Orbweaver spider</name>
    <name type="synonym">Epeira ventricosa</name>
    <dbReference type="NCBI Taxonomy" id="182803"/>
    <lineage>
        <taxon>Eukaryota</taxon>
        <taxon>Metazoa</taxon>
        <taxon>Ecdysozoa</taxon>
        <taxon>Arthropoda</taxon>
        <taxon>Chelicerata</taxon>
        <taxon>Arachnida</taxon>
        <taxon>Araneae</taxon>
        <taxon>Araneomorphae</taxon>
        <taxon>Entelegynae</taxon>
        <taxon>Araneoidea</taxon>
        <taxon>Araneidae</taxon>
        <taxon>Araneus</taxon>
    </lineage>
</organism>
<reference evidence="1 2" key="1">
    <citation type="journal article" date="2019" name="Sci. Rep.">
        <title>Orb-weaving spider Araneus ventricosus genome elucidates the spidroin gene catalogue.</title>
        <authorList>
            <person name="Kono N."/>
            <person name="Nakamura H."/>
            <person name="Ohtoshi R."/>
            <person name="Moran D.A.P."/>
            <person name="Shinohara A."/>
            <person name="Yoshida Y."/>
            <person name="Fujiwara M."/>
            <person name="Mori M."/>
            <person name="Tomita M."/>
            <person name="Arakawa K."/>
        </authorList>
    </citation>
    <scope>NUCLEOTIDE SEQUENCE [LARGE SCALE GENOMIC DNA]</scope>
</reference>
<comment type="caution">
    <text evidence="1">The sequence shown here is derived from an EMBL/GenBank/DDBJ whole genome shotgun (WGS) entry which is preliminary data.</text>
</comment>
<dbReference type="Proteomes" id="UP000499080">
    <property type="component" value="Unassembled WGS sequence"/>
</dbReference>
<name>A0A4Y2DPH3_ARAVE</name>
<accession>A0A4Y2DPH3</accession>
<sequence>MPAVMHIRSADSIRWGKYASCSPRCFTDAFQCALAVKRLDVVCDALGKSAREFWECHRLFLLIITMTGYRDLRLILGETLTRPVSSGRSVVRYSLPNL</sequence>
<proteinExistence type="predicted"/>